<evidence type="ECO:0000256" key="1">
    <source>
        <dbReference type="ARBA" id="ARBA00022793"/>
    </source>
</evidence>
<evidence type="ECO:0000256" key="3">
    <source>
        <dbReference type="HAMAP-Rule" id="MF_02225"/>
    </source>
</evidence>
<dbReference type="Proteomes" id="UP000886829">
    <property type="component" value="Unassembled WGS sequence"/>
</dbReference>
<keyword evidence="3 4" id="KW-0288">FMN</keyword>
<dbReference type="EC" id="6.3.2.5" evidence="3"/>
<dbReference type="InterPro" id="IPR036551">
    <property type="entry name" value="Flavin_trans-like"/>
</dbReference>
<comment type="function">
    <text evidence="3">Catalyzes two sequential steps in the biosynthesis of coenzyme A. In the first step cysteine is conjugated to 4'-phosphopantothenate to form 4-phosphopantothenoylcysteine. In the second step the latter compound is decarboxylated to form 4'-phosphopantotheine.</text>
</comment>
<comment type="caution">
    <text evidence="7">The sequence shown here is derived from an EMBL/GenBank/DDBJ whole genome shotgun (WGS) entry which is preliminary data.</text>
</comment>
<proteinExistence type="inferred from homology"/>
<comment type="cofactor">
    <cofactor evidence="3">
        <name>FMN</name>
        <dbReference type="ChEBI" id="CHEBI:58210"/>
    </cofactor>
    <text evidence="3">Binds 1 FMN per subunit.</text>
</comment>
<evidence type="ECO:0000256" key="2">
    <source>
        <dbReference type="ARBA" id="ARBA00023239"/>
    </source>
</evidence>
<dbReference type="NCBIfam" id="TIGR00521">
    <property type="entry name" value="coaBC_dfp"/>
    <property type="match status" value="2"/>
</dbReference>
<dbReference type="HAMAP" id="MF_02225">
    <property type="entry name" value="CoaBC"/>
    <property type="match status" value="1"/>
</dbReference>
<feature type="active site" description="Proton donor" evidence="3">
    <location>
        <position position="159"/>
    </location>
</feature>
<name>A0A9D1WEE7_9GAMM</name>
<dbReference type="InterPro" id="IPR035929">
    <property type="entry name" value="CoaB-like_sf"/>
</dbReference>
<dbReference type="Pfam" id="PF02441">
    <property type="entry name" value="Flavoprotein"/>
    <property type="match status" value="1"/>
</dbReference>
<keyword evidence="1 3" id="KW-0210">Decarboxylase</keyword>
<comment type="cofactor">
    <cofactor evidence="3">
        <name>Mg(2+)</name>
        <dbReference type="ChEBI" id="CHEBI:18420"/>
    </cofactor>
</comment>
<keyword evidence="3" id="KW-0511">Multifunctional enzyme</keyword>
<comment type="pathway">
    <text evidence="3 4">Cofactor biosynthesis; coenzyme A biosynthesis; CoA from (R)-pantothenate: step 3/5.</text>
</comment>
<dbReference type="GO" id="GO:0015941">
    <property type="term" value="P:pantothenate catabolic process"/>
    <property type="evidence" value="ECO:0007669"/>
    <property type="project" value="InterPro"/>
</dbReference>
<evidence type="ECO:0000313" key="8">
    <source>
        <dbReference type="Proteomes" id="UP000886829"/>
    </source>
</evidence>
<dbReference type="GO" id="GO:0015937">
    <property type="term" value="P:coenzyme A biosynthetic process"/>
    <property type="evidence" value="ECO:0007669"/>
    <property type="project" value="UniProtKB-UniRule"/>
</dbReference>
<keyword evidence="3" id="KW-0479">Metal-binding</keyword>
<evidence type="ECO:0000259" key="6">
    <source>
        <dbReference type="Pfam" id="PF04127"/>
    </source>
</evidence>
<dbReference type="InterPro" id="IPR003382">
    <property type="entry name" value="Flavoprotein"/>
</dbReference>
<dbReference type="GO" id="GO:0046872">
    <property type="term" value="F:metal ion binding"/>
    <property type="evidence" value="ECO:0007669"/>
    <property type="project" value="UniProtKB-KW"/>
</dbReference>
<gene>
    <name evidence="3 7" type="primary">coaBC</name>
    <name evidence="7" type="ORF">H9850_04655</name>
</gene>
<evidence type="ECO:0000256" key="4">
    <source>
        <dbReference type="RuleBase" id="RU364078"/>
    </source>
</evidence>
<organism evidence="7 8">
    <name type="scientific">Candidatus Anaerobiospirillum pullistercoris</name>
    <dbReference type="NCBI Taxonomy" id="2838452"/>
    <lineage>
        <taxon>Bacteria</taxon>
        <taxon>Pseudomonadati</taxon>
        <taxon>Pseudomonadota</taxon>
        <taxon>Gammaproteobacteria</taxon>
        <taxon>Aeromonadales</taxon>
        <taxon>Succinivibrionaceae</taxon>
        <taxon>Anaerobiospirillum</taxon>
    </lineage>
</organism>
<feature type="region of interest" description="Phosphopantothenoylcysteine decarboxylase" evidence="3">
    <location>
        <begin position="1"/>
        <end position="221"/>
    </location>
</feature>
<dbReference type="Gene3D" id="3.40.50.1950">
    <property type="entry name" value="Flavin prenyltransferase-like"/>
    <property type="match status" value="1"/>
</dbReference>
<sequence length="443" mass="47765">MSQLLLQNRKIVLGITGGIAAYKACELCRKLIKNGADVRVVMTEAACKFVTPHTFAALSHHEVMTDLFADAEGIDHIAITNDADLYVVAPASANTLAKFAAGIADNAVTTSVLASACPIVVAPAMNSRMLLNPATKDNLKTLQERGFYIIAPEEGDLACGDHGMGRMRNVDDIFSYICALLNEHIALPYEALPQNYLPSPKAPIAITQTKLLPKSHGAGIKIVITAGPTEENIDPARVITNKSSGKMGYALAQMAATMGADVTLISGPTDLATPNNVKRIDVTSASQMLDAVKSQIGQANIVIGCAAVADYRLIEPMQTKLKKEEHGEFLTLELVRNEDIISYVGHLDEDRPFTVGFAAESDHFEENAREKLQRKNLDLIVLNDISDPEIGFNSNDNAATVFGPKGIVSSFGKMSKIKLADLLMELILAEYKNSKHHEGLPTK</sequence>
<comment type="caution">
    <text evidence="3">Lacks conserved residue(s) required for the propagation of feature annotation.</text>
</comment>
<feature type="binding site" evidence="3">
    <location>
        <position position="375"/>
    </location>
    <ligand>
        <name>CTP</name>
        <dbReference type="ChEBI" id="CHEBI:37563"/>
    </ligand>
</feature>
<keyword evidence="2 3" id="KW-0456">Lyase</keyword>
<dbReference type="Gene3D" id="3.40.50.10300">
    <property type="entry name" value="CoaB-like"/>
    <property type="match status" value="1"/>
</dbReference>
<dbReference type="PANTHER" id="PTHR14359:SF6">
    <property type="entry name" value="PHOSPHOPANTOTHENOYLCYSTEINE DECARBOXYLASE"/>
    <property type="match status" value="1"/>
</dbReference>
<dbReference type="AlphaFoldDB" id="A0A9D1WEE7"/>
<dbReference type="EMBL" id="DXEV01000089">
    <property type="protein sequence ID" value="HIX56747.1"/>
    <property type="molecule type" value="Genomic_DNA"/>
</dbReference>
<dbReference type="GO" id="GO:0004632">
    <property type="term" value="F:phosphopantothenate--cysteine ligase activity"/>
    <property type="evidence" value="ECO:0007669"/>
    <property type="project" value="UniProtKB-UniRule"/>
</dbReference>
<keyword evidence="3" id="KW-0460">Magnesium</keyword>
<dbReference type="SUPFAM" id="SSF102645">
    <property type="entry name" value="CoaB-like"/>
    <property type="match status" value="1"/>
</dbReference>
<dbReference type="SUPFAM" id="SSF52507">
    <property type="entry name" value="Homo-oligomeric flavin-containing Cys decarboxylases, HFCD"/>
    <property type="match status" value="1"/>
</dbReference>
<dbReference type="GO" id="GO:0071513">
    <property type="term" value="C:phosphopantothenoylcysteine decarboxylase complex"/>
    <property type="evidence" value="ECO:0007669"/>
    <property type="project" value="TreeGrafter"/>
</dbReference>
<dbReference type="EC" id="4.1.1.36" evidence="3"/>
<keyword evidence="3 4" id="KW-0436">Ligase</keyword>
<comment type="catalytic activity">
    <reaction evidence="3 4">
        <text>N-[(R)-4-phosphopantothenoyl]-L-cysteine + H(+) = (R)-4'-phosphopantetheine + CO2</text>
        <dbReference type="Rhea" id="RHEA:16793"/>
        <dbReference type="ChEBI" id="CHEBI:15378"/>
        <dbReference type="ChEBI" id="CHEBI:16526"/>
        <dbReference type="ChEBI" id="CHEBI:59458"/>
        <dbReference type="ChEBI" id="CHEBI:61723"/>
        <dbReference type="EC" id="4.1.1.36"/>
    </reaction>
</comment>
<dbReference type="Pfam" id="PF04127">
    <property type="entry name" value="DFP"/>
    <property type="match status" value="1"/>
</dbReference>
<dbReference type="InterPro" id="IPR005252">
    <property type="entry name" value="CoaBC"/>
</dbReference>
<comment type="function">
    <text evidence="4">Catalyzes two steps in the biosynthesis of coenzyme A. In the first step cysteine is conjugated to 4'-phosphopantothenate to form 4-phosphopantothenoylcysteine, in the latter compound is decarboxylated to form 4'-phosphopantotheine.</text>
</comment>
<evidence type="ECO:0000259" key="5">
    <source>
        <dbReference type="Pfam" id="PF02441"/>
    </source>
</evidence>
<feature type="region of interest" description="Phosphopantothenate--cysteine ligase" evidence="3">
    <location>
        <begin position="222"/>
        <end position="443"/>
    </location>
</feature>
<feature type="binding site" evidence="3">
    <location>
        <begin position="304"/>
        <end position="306"/>
    </location>
    <ligand>
        <name>CTP</name>
        <dbReference type="ChEBI" id="CHEBI:37563"/>
    </ligand>
</feature>
<reference evidence="7" key="1">
    <citation type="journal article" date="2021" name="PeerJ">
        <title>Extensive microbial diversity within the chicken gut microbiome revealed by metagenomics and culture.</title>
        <authorList>
            <person name="Gilroy R."/>
            <person name="Ravi A."/>
            <person name="Getino M."/>
            <person name="Pursley I."/>
            <person name="Horton D.L."/>
            <person name="Alikhan N.F."/>
            <person name="Baker D."/>
            <person name="Gharbi K."/>
            <person name="Hall N."/>
            <person name="Watson M."/>
            <person name="Adriaenssens E.M."/>
            <person name="Foster-Nyarko E."/>
            <person name="Jarju S."/>
            <person name="Secka A."/>
            <person name="Antonio M."/>
            <person name="Oren A."/>
            <person name="Chaudhuri R.R."/>
            <person name="La Ragione R."/>
            <person name="Hildebrand F."/>
            <person name="Pallen M.J."/>
        </authorList>
    </citation>
    <scope>NUCLEOTIDE SEQUENCE</scope>
    <source>
        <strain evidence="7">USASDec5-558</strain>
    </source>
</reference>
<protein>
    <recommendedName>
        <fullName evidence="3">Coenzyme A biosynthesis bifunctional protein CoaBC</fullName>
    </recommendedName>
    <alternativeName>
        <fullName evidence="3">DNA/pantothenate metabolism flavoprotein</fullName>
    </alternativeName>
    <alternativeName>
        <fullName evidence="3">Phosphopantothenoylcysteine synthetase/decarboxylase</fullName>
        <shortName evidence="3">PPCS-PPCDC</shortName>
    </alternativeName>
    <domain>
        <recommendedName>
            <fullName evidence="3">Phosphopantothenoylcysteine decarboxylase</fullName>
            <shortName evidence="3">PPC decarboxylase</shortName>
            <shortName evidence="3">PPC-DC</shortName>
            <ecNumber evidence="3">4.1.1.36</ecNumber>
        </recommendedName>
        <alternativeName>
            <fullName evidence="3">CoaC</fullName>
        </alternativeName>
    </domain>
    <domain>
        <recommendedName>
            <fullName evidence="3">Phosphopantothenate--cysteine ligase</fullName>
            <ecNumber evidence="3">6.3.2.5</ecNumber>
        </recommendedName>
        <alternativeName>
            <fullName evidence="3">CoaB</fullName>
        </alternativeName>
        <alternativeName>
            <fullName evidence="3">Phosphopantothenoylcysteine synthetase</fullName>
            <shortName evidence="3">PPC synthetase</shortName>
            <shortName evidence="3">PPC-S</shortName>
        </alternativeName>
    </domain>
</protein>
<dbReference type="InterPro" id="IPR007085">
    <property type="entry name" value="DNA/pantothenate-metab_flavo_C"/>
</dbReference>
<dbReference type="GO" id="GO:0004633">
    <property type="term" value="F:phosphopantothenoylcysteine decarboxylase activity"/>
    <property type="evidence" value="ECO:0007669"/>
    <property type="project" value="UniProtKB-UniRule"/>
</dbReference>
<dbReference type="PANTHER" id="PTHR14359">
    <property type="entry name" value="HOMO-OLIGOMERIC FLAVIN CONTAINING CYS DECARBOXYLASE FAMILY"/>
    <property type="match status" value="1"/>
</dbReference>
<feature type="binding site" evidence="3">
    <location>
        <position position="357"/>
    </location>
    <ligand>
        <name>CTP</name>
        <dbReference type="ChEBI" id="CHEBI:37563"/>
    </ligand>
</feature>
<feature type="binding site" evidence="3">
    <location>
        <position position="371"/>
    </location>
    <ligand>
        <name>CTP</name>
        <dbReference type="ChEBI" id="CHEBI:37563"/>
    </ligand>
</feature>
<accession>A0A9D1WEE7</accession>
<comment type="pathway">
    <text evidence="3 4">Cofactor biosynthesis; coenzyme A biosynthesis; CoA from (R)-pantothenate: step 2/5.</text>
</comment>
<feature type="domain" description="DNA/pantothenate metabolism flavoprotein C-terminal" evidence="6">
    <location>
        <begin position="218"/>
        <end position="428"/>
    </location>
</feature>
<feature type="binding site" evidence="3">
    <location>
        <position position="320"/>
    </location>
    <ligand>
        <name>CTP</name>
        <dbReference type="ChEBI" id="CHEBI:37563"/>
    </ligand>
</feature>
<reference evidence="7" key="2">
    <citation type="submission" date="2021-04" db="EMBL/GenBank/DDBJ databases">
        <authorList>
            <person name="Gilroy R."/>
        </authorList>
    </citation>
    <scope>NUCLEOTIDE SEQUENCE</scope>
    <source>
        <strain evidence="7">USASDec5-558</strain>
    </source>
</reference>
<feature type="domain" description="Flavoprotein" evidence="5">
    <location>
        <begin position="10"/>
        <end position="178"/>
    </location>
</feature>
<comment type="similarity">
    <text evidence="3 4">In the N-terminal section; belongs to the HFCD (homo-oligomeric flavin containing Cys decarboxylase) superfamily.</text>
</comment>
<keyword evidence="3 4" id="KW-0285">Flavoprotein</keyword>
<comment type="similarity">
    <text evidence="3 4">In the C-terminal section; belongs to the PPC synthetase family.</text>
</comment>
<comment type="catalytic activity">
    <reaction evidence="3 4">
        <text>(R)-4'-phosphopantothenate + L-cysteine + CTP = N-[(R)-4-phosphopantothenoyl]-L-cysteine + CMP + diphosphate + H(+)</text>
        <dbReference type="Rhea" id="RHEA:19397"/>
        <dbReference type="ChEBI" id="CHEBI:10986"/>
        <dbReference type="ChEBI" id="CHEBI:15378"/>
        <dbReference type="ChEBI" id="CHEBI:33019"/>
        <dbReference type="ChEBI" id="CHEBI:35235"/>
        <dbReference type="ChEBI" id="CHEBI:37563"/>
        <dbReference type="ChEBI" id="CHEBI:59458"/>
        <dbReference type="ChEBI" id="CHEBI:60377"/>
        <dbReference type="EC" id="6.3.2.5"/>
    </reaction>
</comment>
<evidence type="ECO:0000313" key="7">
    <source>
        <dbReference type="EMBL" id="HIX56747.1"/>
    </source>
</evidence>
<feature type="binding site" evidence="3">
    <location>
        <position position="310"/>
    </location>
    <ligand>
        <name>CTP</name>
        <dbReference type="ChEBI" id="CHEBI:37563"/>
    </ligand>
</feature>
<dbReference type="GO" id="GO:0010181">
    <property type="term" value="F:FMN binding"/>
    <property type="evidence" value="ECO:0007669"/>
    <property type="project" value="UniProtKB-UniRule"/>
</dbReference>